<feature type="compositionally biased region" description="Basic and acidic residues" evidence="5">
    <location>
        <begin position="393"/>
        <end position="405"/>
    </location>
</feature>
<keyword evidence="2" id="KW-0677">Repeat</keyword>
<keyword evidence="4" id="KW-0067">ATP-binding</keyword>
<dbReference type="SUPFAM" id="SSF52540">
    <property type="entry name" value="P-loop containing nucleoside triphosphate hydrolases"/>
    <property type="match status" value="2"/>
</dbReference>
<gene>
    <name evidence="7" type="ORF">GCM10009823_17150</name>
</gene>
<evidence type="ECO:0000256" key="4">
    <source>
        <dbReference type="ARBA" id="ARBA00022840"/>
    </source>
</evidence>
<dbReference type="EMBL" id="BAAAPZ010000006">
    <property type="protein sequence ID" value="GAA2096830.1"/>
    <property type="molecule type" value="Genomic_DNA"/>
</dbReference>
<dbReference type="InterPro" id="IPR027417">
    <property type="entry name" value="P-loop_NTPase"/>
</dbReference>
<feature type="region of interest" description="Disordered" evidence="5">
    <location>
        <begin position="391"/>
        <end position="424"/>
    </location>
</feature>
<proteinExistence type="predicted"/>
<dbReference type="PANTHER" id="PTHR43790:SF9">
    <property type="entry name" value="GALACTOFURANOSE TRANSPORTER ATP-BINDING PROTEIN YTFR"/>
    <property type="match status" value="1"/>
</dbReference>
<evidence type="ECO:0000256" key="3">
    <source>
        <dbReference type="ARBA" id="ARBA00022741"/>
    </source>
</evidence>
<dbReference type="InterPro" id="IPR003439">
    <property type="entry name" value="ABC_transporter-like_ATP-bd"/>
</dbReference>
<keyword evidence="8" id="KW-1185">Reference proteome</keyword>
<evidence type="ECO:0000313" key="8">
    <source>
        <dbReference type="Proteomes" id="UP001500984"/>
    </source>
</evidence>
<evidence type="ECO:0000256" key="5">
    <source>
        <dbReference type="SAM" id="MobiDB-lite"/>
    </source>
</evidence>
<keyword evidence="3" id="KW-0547">Nucleotide-binding</keyword>
<comment type="caution">
    <text evidence="7">The sequence shown here is derived from an EMBL/GenBank/DDBJ whole genome shotgun (WGS) entry which is preliminary data.</text>
</comment>
<reference evidence="8" key="1">
    <citation type="journal article" date="2019" name="Int. J. Syst. Evol. Microbiol.">
        <title>The Global Catalogue of Microorganisms (GCM) 10K type strain sequencing project: providing services to taxonomists for standard genome sequencing and annotation.</title>
        <authorList>
            <consortium name="The Broad Institute Genomics Platform"/>
            <consortium name="The Broad Institute Genome Sequencing Center for Infectious Disease"/>
            <person name="Wu L."/>
            <person name="Ma J."/>
        </authorList>
    </citation>
    <scope>NUCLEOTIDE SEQUENCE [LARGE SCALE GENOMIC DNA]</scope>
    <source>
        <strain evidence="8">JCM 15900</strain>
    </source>
</reference>
<dbReference type="Gene3D" id="3.40.50.300">
    <property type="entry name" value="P-loop containing nucleotide triphosphate hydrolases"/>
    <property type="match status" value="2"/>
</dbReference>
<name>A0ABP5ID57_9MICO</name>
<keyword evidence="1" id="KW-0813">Transport</keyword>
<dbReference type="PROSITE" id="PS50893">
    <property type="entry name" value="ABC_TRANSPORTER_2"/>
    <property type="match status" value="1"/>
</dbReference>
<dbReference type="RefSeq" id="WP_344336884.1">
    <property type="nucleotide sequence ID" value="NZ_BAAAPZ010000006.1"/>
</dbReference>
<evidence type="ECO:0000259" key="6">
    <source>
        <dbReference type="PROSITE" id="PS50893"/>
    </source>
</evidence>
<protein>
    <recommendedName>
        <fullName evidence="6">ABC transporter domain-containing protein</fullName>
    </recommendedName>
</protein>
<dbReference type="PANTHER" id="PTHR43790">
    <property type="entry name" value="CARBOHYDRATE TRANSPORT ATP-BINDING PROTEIN MG119-RELATED"/>
    <property type="match status" value="1"/>
</dbReference>
<feature type="domain" description="ABC transporter" evidence="6">
    <location>
        <begin position="7"/>
        <end position="238"/>
    </location>
</feature>
<sequence length="436" mass="45720">MDTAAVLGMTGLTVGEGRRTRLRNVDMDLRAGEVVALVGANGAGTSALIEAASGRRPPAAGRLCVHGEPVSPRDESEALAAGISTVAQHPRIPAPLLTAEALYRHMPEEAMPADRRAAAQQAFAAHGLDFTGAERIGSLSDAEIALVEMVRVAHEGSSVVLLDDVASALSGFDMLLCMDLLRRMAAQGRAVLYATHRLEEVRGLCDRAVILSDGEVRAEVTGADLDRDSLVRRVFGQRLRRRARPLPAEPGEVLLSVTGLGTAGGVRGASFSVRAGEVLGIAGLRGSGAESVIRAAAGREEVTAGTVEAVESSVFVLDDPTRGADEAGRVAFRRHLQELTASGAAVLLGSPDLTEIIGSCHRVAVFRDGLCCGVFENSALDEDRIVALSAGSRRGEDPRETEEQVRSPAPGWHPSDPAAVHQDWPYGRAVPVALPG</sequence>
<dbReference type="Pfam" id="PF00005">
    <property type="entry name" value="ABC_tran"/>
    <property type="match status" value="1"/>
</dbReference>
<dbReference type="Proteomes" id="UP001500984">
    <property type="component" value="Unassembled WGS sequence"/>
</dbReference>
<evidence type="ECO:0000256" key="2">
    <source>
        <dbReference type="ARBA" id="ARBA00022737"/>
    </source>
</evidence>
<evidence type="ECO:0000256" key="1">
    <source>
        <dbReference type="ARBA" id="ARBA00022448"/>
    </source>
</evidence>
<accession>A0ABP5ID57</accession>
<dbReference type="InterPro" id="IPR050107">
    <property type="entry name" value="ABC_carbohydrate_import_ATPase"/>
</dbReference>
<evidence type="ECO:0000313" key="7">
    <source>
        <dbReference type="EMBL" id="GAA2096830.1"/>
    </source>
</evidence>
<organism evidence="7 8">
    <name type="scientific">Brevibacterium salitolerans</name>
    <dbReference type="NCBI Taxonomy" id="1403566"/>
    <lineage>
        <taxon>Bacteria</taxon>
        <taxon>Bacillati</taxon>
        <taxon>Actinomycetota</taxon>
        <taxon>Actinomycetes</taxon>
        <taxon>Micrococcales</taxon>
        <taxon>Brevibacteriaceae</taxon>
        <taxon>Brevibacterium</taxon>
    </lineage>
</organism>